<keyword evidence="2" id="KW-0472">Membrane</keyword>
<feature type="transmembrane region" description="Helical" evidence="2">
    <location>
        <begin position="463"/>
        <end position="483"/>
    </location>
</feature>
<evidence type="ECO:0000313" key="3">
    <source>
        <dbReference type="EMBL" id="MFC7138567.1"/>
    </source>
</evidence>
<feature type="region of interest" description="Disordered" evidence="1">
    <location>
        <begin position="485"/>
        <end position="505"/>
    </location>
</feature>
<reference evidence="3 4" key="1">
    <citation type="journal article" date="2019" name="Int. J. Syst. Evol. Microbiol.">
        <title>The Global Catalogue of Microorganisms (GCM) 10K type strain sequencing project: providing services to taxonomists for standard genome sequencing and annotation.</title>
        <authorList>
            <consortium name="The Broad Institute Genomics Platform"/>
            <consortium name="The Broad Institute Genome Sequencing Center for Infectious Disease"/>
            <person name="Wu L."/>
            <person name="Ma J."/>
        </authorList>
    </citation>
    <scope>NUCLEOTIDE SEQUENCE [LARGE SCALE GENOMIC DNA]</scope>
    <source>
        <strain evidence="3 4">XZYJT29</strain>
    </source>
</reference>
<dbReference type="AlphaFoldDB" id="A0ABD5XTY1"/>
<evidence type="ECO:0000313" key="4">
    <source>
        <dbReference type="Proteomes" id="UP001596432"/>
    </source>
</evidence>
<dbReference type="GeneID" id="78818807"/>
<dbReference type="EMBL" id="JBHTAS010000001">
    <property type="protein sequence ID" value="MFC7138567.1"/>
    <property type="molecule type" value="Genomic_DNA"/>
</dbReference>
<organism evidence="3 4">
    <name type="scientific">Halosimplex aquaticum</name>
    <dbReference type="NCBI Taxonomy" id="3026162"/>
    <lineage>
        <taxon>Archaea</taxon>
        <taxon>Methanobacteriati</taxon>
        <taxon>Methanobacteriota</taxon>
        <taxon>Stenosarchaea group</taxon>
        <taxon>Halobacteria</taxon>
        <taxon>Halobacteriales</taxon>
        <taxon>Haloarculaceae</taxon>
        <taxon>Halosimplex</taxon>
    </lineage>
</organism>
<sequence>MRAAVSVSISLLCVAAAVGSLATAGAGAPPAADDGSIGFRADAAPHVDESGGGTAEAAGPTTNVTVRRTDDGTVEYEIRVRGRSGSGRLWVVLRGPGTPVSSPGFERVPGSGAVRLLSTEPPGSEAALTVAVSASAASANEMAVADDWTFGRVPFVEVQWTHDGSVERSWPLAERRAPDAGAPALLGDRYAVVGDYEVARRTTPNGRIDLVVPSGAMDGTQTDRVADSLARASRDLDVGDRGDDVLAFAAPSSVRWGGESVPARDELWVNAGSRLDDAEAVWLHEYVHTRQSFRLAADMTWFREASAEYYAAALAREQGLIDRAAMERHLDGAPSTATLTDPDSWGSDAVPQRKGGRALAVLDRRIRERTYGHRSLEDVFRRLNRHDGVVTYAVFAQTVAEVTGEPDDWPDRHVNGSAPVADQYGSDAHPLGAGFLAGLGPGETTGHSVDGDAFAALRGAGEVFFAIATGLSAVAGIPLYGALRQRKRRERGDREQPLDGAARSS</sequence>
<evidence type="ECO:0000256" key="2">
    <source>
        <dbReference type="SAM" id="Phobius"/>
    </source>
</evidence>
<dbReference type="RefSeq" id="WP_274324185.1">
    <property type="nucleotide sequence ID" value="NZ_CP118158.1"/>
</dbReference>
<accession>A0ABD5XTY1</accession>
<dbReference type="Proteomes" id="UP001596432">
    <property type="component" value="Unassembled WGS sequence"/>
</dbReference>
<comment type="caution">
    <text evidence="3">The sequence shown here is derived from an EMBL/GenBank/DDBJ whole genome shotgun (WGS) entry which is preliminary data.</text>
</comment>
<protein>
    <recommendedName>
        <fullName evidence="5">Peptidase MA superfamily protein</fullName>
    </recommendedName>
</protein>
<proteinExistence type="predicted"/>
<gene>
    <name evidence="3" type="ORF">ACFQMA_01800</name>
</gene>
<keyword evidence="4" id="KW-1185">Reference proteome</keyword>
<keyword evidence="2" id="KW-0812">Transmembrane</keyword>
<evidence type="ECO:0000256" key="1">
    <source>
        <dbReference type="SAM" id="MobiDB-lite"/>
    </source>
</evidence>
<name>A0ABD5XTY1_9EURY</name>
<keyword evidence="2" id="KW-1133">Transmembrane helix</keyword>
<feature type="region of interest" description="Disordered" evidence="1">
    <location>
        <begin position="37"/>
        <end position="70"/>
    </location>
</feature>
<evidence type="ECO:0008006" key="5">
    <source>
        <dbReference type="Google" id="ProtNLM"/>
    </source>
</evidence>